<dbReference type="AlphaFoldDB" id="A0A0F9WFL2"/>
<gene>
    <name evidence="1" type="ORF">LCGC14_0364120</name>
</gene>
<name>A0A0F9WFL2_9ZZZZ</name>
<comment type="caution">
    <text evidence="1">The sequence shown here is derived from an EMBL/GenBank/DDBJ whole genome shotgun (WGS) entry which is preliminary data.</text>
</comment>
<proteinExistence type="predicted"/>
<accession>A0A0F9WFL2</accession>
<reference evidence="1" key="1">
    <citation type="journal article" date="2015" name="Nature">
        <title>Complex archaea that bridge the gap between prokaryotes and eukaryotes.</title>
        <authorList>
            <person name="Spang A."/>
            <person name="Saw J.H."/>
            <person name="Jorgensen S.L."/>
            <person name="Zaremba-Niedzwiedzka K."/>
            <person name="Martijn J."/>
            <person name="Lind A.E."/>
            <person name="van Eijk R."/>
            <person name="Schleper C."/>
            <person name="Guy L."/>
            <person name="Ettema T.J."/>
        </authorList>
    </citation>
    <scope>NUCLEOTIDE SEQUENCE</scope>
</reference>
<sequence length="129" mass="13471">MPGPRDADLIVRTGSASDLTATETKSVTVTGGIYMTRPLCLKVLVPSQAGTTPTLKVAAKFTTDGKAIEVTHTENLDDAQTYPFTLVLPLPHTDDEALSVVFTVGGTSPDFGAVEAWLEGVELANVPAA</sequence>
<dbReference type="EMBL" id="LAZR01000285">
    <property type="protein sequence ID" value="KKN77073.1"/>
    <property type="molecule type" value="Genomic_DNA"/>
</dbReference>
<evidence type="ECO:0000313" key="1">
    <source>
        <dbReference type="EMBL" id="KKN77073.1"/>
    </source>
</evidence>
<organism evidence="1">
    <name type="scientific">marine sediment metagenome</name>
    <dbReference type="NCBI Taxonomy" id="412755"/>
    <lineage>
        <taxon>unclassified sequences</taxon>
        <taxon>metagenomes</taxon>
        <taxon>ecological metagenomes</taxon>
    </lineage>
</organism>
<protein>
    <submittedName>
        <fullName evidence="1">Uncharacterized protein</fullName>
    </submittedName>
</protein>